<keyword evidence="6 10" id="KW-0443">Lipid metabolism</keyword>
<keyword evidence="2 10" id="KW-0444">Lipid biosynthesis</keyword>
<comment type="catalytic activity">
    <reaction evidence="10">
        <text>an acyl phosphate + sn-glycerol 3-phosphate = a 1-acyl-sn-glycero-3-phosphate + phosphate</text>
        <dbReference type="Rhea" id="RHEA:34075"/>
        <dbReference type="ChEBI" id="CHEBI:43474"/>
        <dbReference type="ChEBI" id="CHEBI:57597"/>
        <dbReference type="ChEBI" id="CHEBI:57970"/>
        <dbReference type="ChEBI" id="CHEBI:59918"/>
        <dbReference type="EC" id="2.3.1.275"/>
    </reaction>
</comment>
<evidence type="ECO:0000256" key="4">
    <source>
        <dbReference type="ARBA" id="ARBA00022692"/>
    </source>
</evidence>
<reference evidence="11" key="1">
    <citation type="submission" date="2019-09" db="EMBL/GenBank/DDBJ databases">
        <title>Characterisation of the sponge microbiome using genome-centric metagenomics.</title>
        <authorList>
            <person name="Engelberts J.P."/>
            <person name="Robbins S.J."/>
            <person name="De Goeij J.M."/>
            <person name="Aranda M."/>
            <person name="Bell S.C."/>
            <person name="Webster N.S."/>
        </authorList>
    </citation>
    <scope>NUCLEOTIDE SEQUENCE</scope>
    <source>
        <strain evidence="11">SB0664_bin_27</strain>
    </source>
</reference>
<comment type="subunit">
    <text evidence="10">Probably interacts with PlsX.</text>
</comment>
<dbReference type="HAMAP" id="MF_01043">
    <property type="entry name" value="PlsY"/>
    <property type="match status" value="1"/>
</dbReference>
<dbReference type="AlphaFoldDB" id="A0A6B0YX69"/>
<evidence type="ECO:0000256" key="2">
    <source>
        <dbReference type="ARBA" id="ARBA00022516"/>
    </source>
</evidence>
<accession>A0A6B0YX69</accession>
<keyword evidence="1 10" id="KW-1003">Cell membrane</keyword>
<dbReference type="GO" id="GO:0043772">
    <property type="term" value="F:acyl-phosphate glycerol-3-phosphate acyltransferase activity"/>
    <property type="evidence" value="ECO:0007669"/>
    <property type="project" value="UniProtKB-UniRule"/>
</dbReference>
<feature type="transmembrane region" description="Helical" evidence="10">
    <location>
        <begin position="152"/>
        <end position="170"/>
    </location>
</feature>
<keyword evidence="8 10" id="KW-0594">Phospholipid biosynthesis</keyword>
<evidence type="ECO:0000256" key="10">
    <source>
        <dbReference type="HAMAP-Rule" id="MF_01043"/>
    </source>
</evidence>
<evidence type="ECO:0000256" key="6">
    <source>
        <dbReference type="ARBA" id="ARBA00023098"/>
    </source>
</evidence>
<comment type="pathway">
    <text evidence="10">Lipid metabolism; phospholipid metabolism.</text>
</comment>
<evidence type="ECO:0000256" key="3">
    <source>
        <dbReference type="ARBA" id="ARBA00022679"/>
    </source>
</evidence>
<evidence type="ECO:0000313" key="11">
    <source>
        <dbReference type="EMBL" id="MXY95243.1"/>
    </source>
</evidence>
<evidence type="ECO:0000256" key="8">
    <source>
        <dbReference type="ARBA" id="ARBA00023209"/>
    </source>
</evidence>
<feature type="transmembrane region" description="Helical" evidence="10">
    <location>
        <begin position="119"/>
        <end position="145"/>
    </location>
</feature>
<keyword evidence="11" id="KW-0012">Acyltransferase</keyword>
<dbReference type="InterPro" id="IPR003811">
    <property type="entry name" value="G3P_acylTferase_PlsY"/>
</dbReference>
<organism evidence="11">
    <name type="scientific">Caldilineaceae bacterium SB0664_bin_27</name>
    <dbReference type="NCBI Taxonomy" id="2605260"/>
    <lineage>
        <taxon>Bacteria</taxon>
        <taxon>Bacillati</taxon>
        <taxon>Chloroflexota</taxon>
        <taxon>Caldilineae</taxon>
        <taxon>Caldilineales</taxon>
        <taxon>Caldilineaceae</taxon>
    </lineage>
</organism>
<evidence type="ECO:0000256" key="5">
    <source>
        <dbReference type="ARBA" id="ARBA00022989"/>
    </source>
</evidence>
<protein>
    <recommendedName>
        <fullName evidence="10">Glycerol-3-phosphate acyltransferase</fullName>
    </recommendedName>
    <alternativeName>
        <fullName evidence="10">Acyl-PO4 G3P acyltransferase</fullName>
    </alternativeName>
    <alternativeName>
        <fullName evidence="10">Acyl-phosphate--glycerol-3-phosphate acyltransferase</fullName>
    </alternativeName>
    <alternativeName>
        <fullName evidence="10">G3P acyltransferase</fullName>
        <shortName evidence="10">GPAT</shortName>
        <ecNumber evidence="10">2.3.1.275</ecNumber>
    </alternativeName>
    <alternativeName>
        <fullName evidence="10">Lysophosphatidic acid synthase</fullName>
        <shortName evidence="10">LPA synthase</shortName>
    </alternativeName>
</protein>
<dbReference type="Pfam" id="PF02660">
    <property type="entry name" value="G3P_acyltransf"/>
    <property type="match status" value="1"/>
</dbReference>
<dbReference type="UniPathway" id="UPA00085"/>
<keyword evidence="7 10" id="KW-0472">Membrane</keyword>
<keyword evidence="4 10" id="KW-0812">Transmembrane</keyword>
<dbReference type="GO" id="GO:0005886">
    <property type="term" value="C:plasma membrane"/>
    <property type="evidence" value="ECO:0007669"/>
    <property type="project" value="UniProtKB-SubCell"/>
</dbReference>
<comment type="function">
    <text evidence="10">Catalyzes the transfer of an acyl group from acyl-phosphate (acyl-PO(4)) to glycerol-3-phosphate (G3P) to form lysophosphatidic acid (LPA). This enzyme utilizes acyl-phosphate as fatty acyl donor, but not acyl-CoA or acyl-ACP.</text>
</comment>
<dbReference type="SMART" id="SM01207">
    <property type="entry name" value="G3P_acyltransf"/>
    <property type="match status" value="1"/>
</dbReference>
<dbReference type="PANTHER" id="PTHR30309:SF0">
    <property type="entry name" value="GLYCEROL-3-PHOSPHATE ACYLTRANSFERASE-RELATED"/>
    <property type="match status" value="1"/>
</dbReference>
<sequence>MDLLLIIAGALLGYLLGSVPVGLLATRVYGVDIRTVGSGRTGATNAWRAAGLKAAIPTLLGDALKGAAAVLLIRYAAGAFFPNMDAVAIAAAAALTGAAAVVGHNWSLYLGFKGGAGGITTAATIMAISPLIGGVVWLVGLLLIWWSRMASIGTYSVSVTSLVCAVVFAIAGQTPWPYVIFGLVAYLAVTISLSRNRQALRDGEERVITLW</sequence>
<name>A0A6B0YX69_9CHLR</name>
<feature type="transmembrane region" description="Helical" evidence="10">
    <location>
        <begin position="87"/>
        <end position="107"/>
    </location>
</feature>
<keyword evidence="3 10" id="KW-0808">Transferase</keyword>
<comment type="caution">
    <text evidence="11">The sequence shown here is derived from an EMBL/GenBank/DDBJ whole genome shotgun (WGS) entry which is preliminary data.</text>
</comment>
<evidence type="ECO:0000256" key="1">
    <source>
        <dbReference type="ARBA" id="ARBA00022475"/>
    </source>
</evidence>
<dbReference type="EMBL" id="VXRG01000141">
    <property type="protein sequence ID" value="MXY95243.1"/>
    <property type="molecule type" value="Genomic_DNA"/>
</dbReference>
<gene>
    <name evidence="10" type="primary">plsY</name>
    <name evidence="11" type="ORF">F4Y42_17515</name>
</gene>
<keyword evidence="9 10" id="KW-1208">Phospholipid metabolism</keyword>
<dbReference type="EC" id="2.3.1.275" evidence="10"/>
<keyword evidence="5 10" id="KW-1133">Transmembrane helix</keyword>
<evidence type="ECO:0000256" key="7">
    <source>
        <dbReference type="ARBA" id="ARBA00023136"/>
    </source>
</evidence>
<feature type="transmembrane region" description="Helical" evidence="10">
    <location>
        <begin position="176"/>
        <end position="193"/>
    </location>
</feature>
<dbReference type="PANTHER" id="PTHR30309">
    <property type="entry name" value="INNER MEMBRANE PROTEIN YGIH"/>
    <property type="match status" value="1"/>
</dbReference>
<dbReference type="GO" id="GO:0008654">
    <property type="term" value="P:phospholipid biosynthetic process"/>
    <property type="evidence" value="ECO:0007669"/>
    <property type="project" value="UniProtKB-UniRule"/>
</dbReference>
<comment type="subcellular location">
    <subcellularLocation>
        <location evidence="10">Cell membrane</location>
        <topology evidence="10">Multi-pass membrane protein</topology>
    </subcellularLocation>
</comment>
<comment type="similarity">
    <text evidence="10">Belongs to the PlsY family.</text>
</comment>
<evidence type="ECO:0000256" key="9">
    <source>
        <dbReference type="ARBA" id="ARBA00023264"/>
    </source>
</evidence>
<proteinExistence type="inferred from homology"/>